<comment type="caution">
    <text evidence="1">The sequence shown here is derived from an EMBL/GenBank/DDBJ whole genome shotgun (WGS) entry which is preliminary data.</text>
</comment>
<sequence length="121" mass="13247">MKGNENGRKRNENGAVGNKSANLLREVGCPTVTSLASNKHSKQRPTIDSRPRPTISGRGEKRFSSKAADSPLPSETNTDGVSHNFGFPLLSFIDDKADGYLSVGEADELYRWRMPSVSSFF</sequence>
<organism evidence="1 2">
    <name type="scientific">Catharanthus roseus</name>
    <name type="common">Madagascar periwinkle</name>
    <name type="synonym">Vinca rosea</name>
    <dbReference type="NCBI Taxonomy" id="4058"/>
    <lineage>
        <taxon>Eukaryota</taxon>
        <taxon>Viridiplantae</taxon>
        <taxon>Streptophyta</taxon>
        <taxon>Embryophyta</taxon>
        <taxon>Tracheophyta</taxon>
        <taxon>Spermatophyta</taxon>
        <taxon>Magnoliopsida</taxon>
        <taxon>eudicotyledons</taxon>
        <taxon>Gunneridae</taxon>
        <taxon>Pentapetalae</taxon>
        <taxon>asterids</taxon>
        <taxon>lamiids</taxon>
        <taxon>Gentianales</taxon>
        <taxon>Apocynaceae</taxon>
        <taxon>Rauvolfioideae</taxon>
        <taxon>Vinceae</taxon>
        <taxon>Catharanthinae</taxon>
        <taxon>Catharanthus</taxon>
    </lineage>
</organism>
<proteinExistence type="predicted"/>
<evidence type="ECO:0000313" key="2">
    <source>
        <dbReference type="Proteomes" id="UP001060085"/>
    </source>
</evidence>
<keyword evidence="2" id="KW-1185">Reference proteome</keyword>
<gene>
    <name evidence="1" type="ORF">M9H77_02770</name>
</gene>
<dbReference type="Proteomes" id="UP001060085">
    <property type="component" value="Linkage Group LG01"/>
</dbReference>
<reference evidence="2" key="1">
    <citation type="journal article" date="2023" name="Nat. Plants">
        <title>Single-cell RNA sequencing provides a high-resolution roadmap for understanding the multicellular compartmentation of specialized metabolism.</title>
        <authorList>
            <person name="Sun S."/>
            <person name="Shen X."/>
            <person name="Li Y."/>
            <person name="Li Y."/>
            <person name="Wang S."/>
            <person name="Li R."/>
            <person name="Zhang H."/>
            <person name="Shen G."/>
            <person name="Guo B."/>
            <person name="Wei J."/>
            <person name="Xu J."/>
            <person name="St-Pierre B."/>
            <person name="Chen S."/>
            <person name="Sun C."/>
        </authorList>
    </citation>
    <scope>NUCLEOTIDE SEQUENCE [LARGE SCALE GENOMIC DNA]</scope>
</reference>
<dbReference type="EMBL" id="CM044701">
    <property type="protein sequence ID" value="KAI5681542.1"/>
    <property type="molecule type" value="Genomic_DNA"/>
</dbReference>
<name>A0ACC0C9I6_CATRO</name>
<accession>A0ACC0C9I6</accession>
<protein>
    <submittedName>
        <fullName evidence="1">Uncharacterized protein</fullName>
    </submittedName>
</protein>
<evidence type="ECO:0000313" key="1">
    <source>
        <dbReference type="EMBL" id="KAI5681542.1"/>
    </source>
</evidence>